<name>A0A921UXI2_SORBI</name>
<evidence type="ECO:0000313" key="2">
    <source>
        <dbReference type="EMBL" id="KAG0545381.1"/>
    </source>
</evidence>
<dbReference type="EMBL" id="CM027681">
    <property type="protein sequence ID" value="KAG0545381.1"/>
    <property type="molecule type" value="Genomic_DNA"/>
</dbReference>
<accession>A0A921UXI2</accession>
<feature type="compositionally biased region" description="Polar residues" evidence="1">
    <location>
        <begin position="39"/>
        <end position="60"/>
    </location>
</feature>
<sequence>MVCPAKSSIFRNLFSGDVELPTHEALQPAADELPGVPINGSSISRPGDPSTSCPRSSLASQRRCLHRPFLPLPTGHAHAGRDDSTVQIRNATDRAPWPANRMDGSASDTRATN</sequence>
<dbReference type="AlphaFoldDB" id="A0A921UXI2"/>
<proteinExistence type="predicted"/>
<reference evidence="2" key="2">
    <citation type="submission" date="2020-10" db="EMBL/GenBank/DDBJ databases">
        <authorList>
            <person name="Cooper E.A."/>
            <person name="Brenton Z.W."/>
            <person name="Flinn B.S."/>
            <person name="Jenkins J."/>
            <person name="Shu S."/>
            <person name="Flowers D."/>
            <person name="Luo F."/>
            <person name="Wang Y."/>
            <person name="Xia P."/>
            <person name="Barry K."/>
            <person name="Daum C."/>
            <person name="Lipzen A."/>
            <person name="Yoshinaga Y."/>
            <person name="Schmutz J."/>
            <person name="Saski C."/>
            <person name="Vermerris W."/>
            <person name="Kresovich S."/>
        </authorList>
    </citation>
    <scope>NUCLEOTIDE SEQUENCE</scope>
</reference>
<gene>
    <name evidence="2" type="ORF">BDA96_02G356700</name>
</gene>
<comment type="caution">
    <text evidence="2">The sequence shown here is derived from an EMBL/GenBank/DDBJ whole genome shotgun (WGS) entry which is preliminary data.</text>
</comment>
<evidence type="ECO:0000256" key="1">
    <source>
        <dbReference type="SAM" id="MobiDB-lite"/>
    </source>
</evidence>
<organism evidence="2 3">
    <name type="scientific">Sorghum bicolor</name>
    <name type="common">Sorghum</name>
    <name type="synonym">Sorghum vulgare</name>
    <dbReference type="NCBI Taxonomy" id="4558"/>
    <lineage>
        <taxon>Eukaryota</taxon>
        <taxon>Viridiplantae</taxon>
        <taxon>Streptophyta</taxon>
        <taxon>Embryophyta</taxon>
        <taxon>Tracheophyta</taxon>
        <taxon>Spermatophyta</taxon>
        <taxon>Magnoliopsida</taxon>
        <taxon>Liliopsida</taxon>
        <taxon>Poales</taxon>
        <taxon>Poaceae</taxon>
        <taxon>PACMAD clade</taxon>
        <taxon>Panicoideae</taxon>
        <taxon>Andropogonodae</taxon>
        <taxon>Andropogoneae</taxon>
        <taxon>Sorghinae</taxon>
        <taxon>Sorghum</taxon>
    </lineage>
</organism>
<dbReference type="Proteomes" id="UP000807115">
    <property type="component" value="Chromosome 2"/>
</dbReference>
<protein>
    <submittedName>
        <fullName evidence="2">Uncharacterized protein</fullName>
    </submittedName>
</protein>
<reference evidence="2" key="1">
    <citation type="journal article" date="2019" name="BMC Genomics">
        <title>A new reference genome for Sorghum bicolor reveals high levels of sequence similarity between sweet and grain genotypes: implications for the genetics of sugar metabolism.</title>
        <authorList>
            <person name="Cooper E.A."/>
            <person name="Brenton Z.W."/>
            <person name="Flinn B.S."/>
            <person name="Jenkins J."/>
            <person name="Shu S."/>
            <person name="Flowers D."/>
            <person name="Luo F."/>
            <person name="Wang Y."/>
            <person name="Xia P."/>
            <person name="Barry K."/>
            <person name="Daum C."/>
            <person name="Lipzen A."/>
            <person name="Yoshinaga Y."/>
            <person name="Schmutz J."/>
            <person name="Saski C."/>
            <person name="Vermerris W."/>
            <person name="Kresovich S."/>
        </authorList>
    </citation>
    <scope>NUCLEOTIDE SEQUENCE</scope>
</reference>
<feature type="region of interest" description="Disordered" evidence="1">
    <location>
        <begin position="28"/>
        <end position="113"/>
    </location>
</feature>
<evidence type="ECO:0000313" key="3">
    <source>
        <dbReference type="Proteomes" id="UP000807115"/>
    </source>
</evidence>